<dbReference type="EMBL" id="ADNC01000002">
    <property type="protein sequence ID" value="EFF41808.1"/>
    <property type="molecule type" value="Genomic_DNA"/>
</dbReference>
<comment type="caution">
    <text evidence="2">The sequence shown here is derived from an EMBL/GenBank/DDBJ whole genome shotgun (WGS) entry which is preliminary data.</text>
</comment>
<protein>
    <submittedName>
        <fullName evidence="2">NAD(P)H dehydrogenase (Quinone)</fullName>
    </submittedName>
</protein>
<evidence type="ECO:0000313" key="3">
    <source>
        <dbReference type="Proteomes" id="UP000004757"/>
    </source>
</evidence>
<evidence type="ECO:0000259" key="1">
    <source>
        <dbReference type="Pfam" id="PF02525"/>
    </source>
</evidence>
<accession>D4XV23</accession>
<proteinExistence type="predicted"/>
<organism evidence="2 3">
    <name type="scientific">Mycoplasmopsis alligatoris A21JP2</name>
    <dbReference type="NCBI Taxonomy" id="747682"/>
    <lineage>
        <taxon>Bacteria</taxon>
        <taxon>Bacillati</taxon>
        <taxon>Mycoplasmatota</taxon>
        <taxon>Mycoplasmoidales</taxon>
        <taxon>Metamycoplasmataceae</taxon>
        <taxon>Mycoplasmopsis</taxon>
    </lineage>
</organism>
<dbReference type="RefSeq" id="WP_005683080.1">
    <property type="nucleotide sequence ID" value="NZ_ADNC01000002.1"/>
</dbReference>
<feature type="domain" description="Flavodoxin-like fold" evidence="1">
    <location>
        <begin position="2"/>
        <end position="189"/>
    </location>
</feature>
<dbReference type="PANTHER" id="PTHR43741">
    <property type="entry name" value="FMN-DEPENDENT NADH-AZOREDUCTASE 1"/>
    <property type="match status" value="1"/>
</dbReference>
<dbReference type="Gene3D" id="3.40.50.360">
    <property type="match status" value="1"/>
</dbReference>
<dbReference type="PANTHER" id="PTHR43741:SF4">
    <property type="entry name" value="FMN-DEPENDENT NADH:QUINONE OXIDOREDUCTASE"/>
    <property type="match status" value="1"/>
</dbReference>
<gene>
    <name evidence="2" type="ORF">MALL_0182</name>
</gene>
<dbReference type="InterPro" id="IPR050104">
    <property type="entry name" value="FMN-dep_NADH:Q_OxRdtase_AzoR1"/>
</dbReference>
<reference evidence="2 3" key="1">
    <citation type="submission" date="2010-03" db="EMBL/GenBank/DDBJ databases">
        <authorList>
            <person name="Glass J.I."/>
            <person name="Benders G.A."/>
            <person name="Durkin A.S."/>
            <person name="Farmerie W.G."/>
            <person name="Hlavinka K."/>
            <person name="Hostetler J."/>
            <person name="Jackson J."/>
            <person name="May M.A."/>
            <person name="Miller R.H."/>
            <person name="Paralanov V."/>
            <person name="Radune D."/>
            <person name="Szczypinski B."/>
            <person name="Brown D.R."/>
        </authorList>
    </citation>
    <scope>NUCLEOTIDE SEQUENCE [LARGE SCALE GENOMIC DNA]</scope>
    <source>
        <strain evidence="2 3">A21JP2</strain>
    </source>
</reference>
<dbReference type="NCBIfam" id="NF002370">
    <property type="entry name" value="PRK01355.1"/>
    <property type="match status" value="1"/>
</dbReference>
<dbReference type="SUPFAM" id="SSF52218">
    <property type="entry name" value="Flavoproteins"/>
    <property type="match status" value="1"/>
</dbReference>
<dbReference type="OrthoDB" id="9805013at2"/>
<dbReference type="Pfam" id="PF02525">
    <property type="entry name" value="Flavodoxin_2"/>
    <property type="match status" value="1"/>
</dbReference>
<dbReference type="AlphaFoldDB" id="D4XV23"/>
<dbReference type="eggNOG" id="COG1182">
    <property type="taxonomic scope" value="Bacteria"/>
</dbReference>
<dbReference type="InterPro" id="IPR003680">
    <property type="entry name" value="Flavodoxin_fold"/>
</dbReference>
<sequence>MSKTLVIYGDLNKAENSYSHLATKSFIEKYKKANPGEVFEEFDLNKTELAKVFLTQENVGSYYTQVKSDFWIDKLKEVNKVVVAVPMINFGPSAIVKNFIDAVAVANKTFSYKYSKKGDAIGLLDNLEKVLVVASQGAPADWYIWGSHALWLEGTFKFFGAKSVDTLLISGVKTPTFANMTQPEVLATFENEINKKVKAF</sequence>
<evidence type="ECO:0000313" key="2">
    <source>
        <dbReference type="EMBL" id="EFF41808.1"/>
    </source>
</evidence>
<dbReference type="InterPro" id="IPR029039">
    <property type="entry name" value="Flavoprotein-like_sf"/>
</dbReference>
<keyword evidence="3" id="KW-1185">Reference proteome</keyword>
<name>D4XV23_9BACT</name>
<dbReference type="STRING" id="747682.MALL_0182"/>
<dbReference type="Proteomes" id="UP000004757">
    <property type="component" value="Unassembled WGS sequence"/>
</dbReference>